<dbReference type="HOGENOM" id="CLU_134340_0_0_1"/>
<dbReference type="Proteomes" id="UP000054549">
    <property type="component" value="Unassembled WGS sequence"/>
</dbReference>
<dbReference type="AlphaFoldDB" id="A0A0C2RVC7"/>
<reference evidence="1 2" key="1">
    <citation type="submission" date="2014-04" db="EMBL/GenBank/DDBJ databases">
        <title>Evolutionary Origins and Diversification of the Mycorrhizal Mutualists.</title>
        <authorList>
            <consortium name="DOE Joint Genome Institute"/>
            <consortium name="Mycorrhizal Genomics Consortium"/>
            <person name="Kohler A."/>
            <person name="Kuo A."/>
            <person name="Nagy L.G."/>
            <person name="Floudas D."/>
            <person name="Copeland A."/>
            <person name="Barry K.W."/>
            <person name="Cichocki N."/>
            <person name="Veneault-Fourrey C."/>
            <person name="LaButti K."/>
            <person name="Lindquist E.A."/>
            <person name="Lipzen A."/>
            <person name="Lundell T."/>
            <person name="Morin E."/>
            <person name="Murat C."/>
            <person name="Riley R."/>
            <person name="Ohm R."/>
            <person name="Sun H."/>
            <person name="Tunlid A."/>
            <person name="Henrissat B."/>
            <person name="Grigoriev I.V."/>
            <person name="Hibbett D.S."/>
            <person name="Martin F."/>
        </authorList>
    </citation>
    <scope>NUCLEOTIDE SEQUENCE [LARGE SCALE GENOMIC DNA]</scope>
    <source>
        <strain evidence="1 2">Koide BX008</strain>
    </source>
</reference>
<accession>A0A0C2RVC7</accession>
<dbReference type="InParanoid" id="A0A0C2RVC7"/>
<dbReference type="SUPFAM" id="SSF50405">
    <property type="entry name" value="Actin-crosslinking proteins"/>
    <property type="match status" value="1"/>
</dbReference>
<keyword evidence="2" id="KW-1185">Reference proteome</keyword>
<proteinExistence type="predicted"/>
<dbReference type="EMBL" id="KN818890">
    <property type="protein sequence ID" value="KIL54190.1"/>
    <property type="molecule type" value="Genomic_DNA"/>
</dbReference>
<evidence type="ECO:0000313" key="2">
    <source>
        <dbReference type="Proteomes" id="UP000054549"/>
    </source>
</evidence>
<sequence length="158" mass="17142">MTTTLVALHSKTFPGKYLRMDGTGVTQFMGAGGGTVNTQTFIGPYETFVLERFDTGTVSFRSTVFNNVYLRLAANDVPEGQDLPAGGGVVNCQFGTITAEKFRIVQKTPATPNTYDGTVGIESDQFPGRFLRVNGAKDQVNAQGVFLTFEEWEILVIG</sequence>
<dbReference type="InterPro" id="IPR008999">
    <property type="entry name" value="Actin-crosslinking"/>
</dbReference>
<gene>
    <name evidence="1" type="ORF">M378DRAFT_865523</name>
</gene>
<evidence type="ECO:0000313" key="1">
    <source>
        <dbReference type="EMBL" id="KIL54190.1"/>
    </source>
</evidence>
<dbReference type="Gene3D" id="2.80.10.50">
    <property type="match status" value="1"/>
</dbReference>
<organism evidence="1 2">
    <name type="scientific">Amanita muscaria (strain Koide BX008)</name>
    <dbReference type="NCBI Taxonomy" id="946122"/>
    <lineage>
        <taxon>Eukaryota</taxon>
        <taxon>Fungi</taxon>
        <taxon>Dikarya</taxon>
        <taxon>Basidiomycota</taxon>
        <taxon>Agaricomycotina</taxon>
        <taxon>Agaricomycetes</taxon>
        <taxon>Agaricomycetidae</taxon>
        <taxon>Agaricales</taxon>
        <taxon>Pluteineae</taxon>
        <taxon>Amanitaceae</taxon>
        <taxon>Amanita</taxon>
    </lineage>
</organism>
<dbReference type="CDD" id="cd00257">
    <property type="entry name" value="beta-trefoil_FSCN-like"/>
    <property type="match status" value="1"/>
</dbReference>
<name>A0A0C2RVC7_AMAMK</name>
<dbReference type="OrthoDB" id="2952011at2759"/>
<protein>
    <submittedName>
        <fullName evidence="1">Uncharacterized protein</fullName>
    </submittedName>
</protein>